<evidence type="ECO:0000256" key="6">
    <source>
        <dbReference type="ARBA" id="ARBA00022960"/>
    </source>
</evidence>
<dbReference type="Gene3D" id="3.90.190.20">
    <property type="entry name" value="Mur ligase, C-terminal domain"/>
    <property type="match status" value="1"/>
</dbReference>
<keyword evidence="7 10" id="KW-0573">Peptidoglycan synthesis</keyword>
<dbReference type="InterPro" id="IPR036615">
    <property type="entry name" value="Mur_ligase_C_dom_sf"/>
</dbReference>
<dbReference type="PANTHER" id="PTHR43024:SF1">
    <property type="entry name" value="UDP-N-ACETYLMURAMOYL-TRIPEPTIDE--D-ALANYL-D-ALANINE LIGASE"/>
    <property type="match status" value="1"/>
</dbReference>
<evidence type="ECO:0000256" key="7">
    <source>
        <dbReference type="ARBA" id="ARBA00022984"/>
    </source>
</evidence>
<name>A0ABT3W663_9PROT</name>
<dbReference type="Pfam" id="PF02875">
    <property type="entry name" value="Mur_ligase_C"/>
    <property type="match status" value="1"/>
</dbReference>
<keyword evidence="16" id="KW-1185">Reference proteome</keyword>
<keyword evidence="6 10" id="KW-0133">Cell shape</keyword>
<comment type="subcellular location">
    <subcellularLocation>
        <location evidence="10 11">Cytoplasm</location>
    </subcellularLocation>
</comment>
<dbReference type="SUPFAM" id="SSF53623">
    <property type="entry name" value="MurD-like peptide ligases, catalytic domain"/>
    <property type="match status" value="1"/>
</dbReference>
<dbReference type="RefSeq" id="WP_266106484.1">
    <property type="nucleotide sequence ID" value="NZ_JANIDW010000001.1"/>
</dbReference>
<dbReference type="Proteomes" id="UP001165648">
    <property type="component" value="Unassembled WGS sequence"/>
</dbReference>
<keyword evidence="2 10" id="KW-0436">Ligase</keyword>
<evidence type="ECO:0000256" key="5">
    <source>
        <dbReference type="ARBA" id="ARBA00022840"/>
    </source>
</evidence>
<dbReference type="Pfam" id="PF08245">
    <property type="entry name" value="Mur_ligase_M"/>
    <property type="match status" value="1"/>
</dbReference>
<evidence type="ECO:0000259" key="12">
    <source>
        <dbReference type="Pfam" id="PF01225"/>
    </source>
</evidence>
<dbReference type="InterPro" id="IPR000713">
    <property type="entry name" value="Mur_ligase_N"/>
</dbReference>
<proteinExistence type="inferred from homology"/>
<dbReference type="Gene3D" id="3.40.1390.10">
    <property type="entry name" value="MurE/MurF, N-terminal domain"/>
    <property type="match status" value="1"/>
</dbReference>
<comment type="catalytic activity">
    <reaction evidence="10 11">
        <text>D-alanyl-D-alanine + UDP-N-acetyl-alpha-D-muramoyl-L-alanyl-gamma-D-glutamyl-meso-2,6-diaminopimelate + ATP = UDP-N-acetyl-alpha-D-muramoyl-L-alanyl-gamma-D-glutamyl-meso-2,6-diaminopimeloyl-D-alanyl-D-alanine + ADP + phosphate + H(+)</text>
        <dbReference type="Rhea" id="RHEA:28374"/>
        <dbReference type="ChEBI" id="CHEBI:15378"/>
        <dbReference type="ChEBI" id="CHEBI:30616"/>
        <dbReference type="ChEBI" id="CHEBI:43474"/>
        <dbReference type="ChEBI" id="CHEBI:57822"/>
        <dbReference type="ChEBI" id="CHEBI:61386"/>
        <dbReference type="ChEBI" id="CHEBI:83905"/>
        <dbReference type="ChEBI" id="CHEBI:456216"/>
        <dbReference type="EC" id="6.3.2.10"/>
    </reaction>
</comment>
<keyword evidence="8 10" id="KW-0131">Cell cycle</keyword>
<evidence type="ECO:0000259" key="13">
    <source>
        <dbReference type="Pfam" id="PF02875"/>
    </source>
</evidence>
<evidence type="ECO:0000256" key="1">
    <source>
        <dbReference type="ARBA" id="ARBA00022490"/>
    </source>
</evidence>
<dbReference type="SUPFAM" id="SSF53244">
    <property type="entry name" value="MurD-like peptide ligases, peptide-binding domain"/>
    <property type="match status" value="1"/>
</dbReference>
<keyword evidence="1 10" id="KW-0963">Cytoplasm</keyword>
<protein>
    <recommendedName>
        <fullName evidence="10 11">UDP-N-acetylmuramoyl-tripeptide--D-alanyl-D-alanine ligase</fullName>
        <ecNumber evidence="10 11">6.3.2.10</ecNumber>
    </recommendedName>
    <alternativeName>
        <fullName evidence="10">D-alanyl-D-alanine-adding enzyme</fullName>
    </alternativeName>
</protein>
<evidence type="ECO:0000313" key="16">
    <source>
        <dbReference type="Proteomes" id="UP001165648"/>
    </source>
</evidence>
<organism evidence="15 16">
    <name type="scientific">Bombella saccharophila</name>
    <dbReference type="NCBI Taxonomy" id="2967338"/>
    <lineage>
        <taxon>Bacteria</taxon>
        <taxon>Pseudomonadati</taxon>
        <taxon>Pseudomonadota</taxon>
        <taxon>Alphaproteobacteria</taxon>
        <taxon>Acetobacterales</taxon>
        <taxon>Acetobacteraceae</taxon>
        <taxon>Bombella</taxon>
    </lineage>
</organism>
<dbReference type="InterPro" id="IPR013221">
    <property type="entry name" value="Mur_ligase_cen"/>
</dbReference>
<comment type="pathway">
    <text evidence="10 11">Cell wall biogenesis; peptidoglycan biosynthesis.</text>
</comment>
<dbReference type="EC" id="6.3.2.10" evidence="10 11"/>
<evidence type="ECO:0000256" key="9">
    <source>
        <dbReference type="ARBA" id="ARBA00023316"/>
    </source>
</evidence>
<dbReference type="InterPro" id="IPR035911">
    <property type="entry name" value="MurE/MurF_N"/>
</dbReference>
<dbReference type="GO" id="GO:0016874">
    <property type="term" value="F:ligase activity"/>
    <property type="evidence" value="ECO:0007669"/>
    <property type="project" value="UniProtKB-KW"/>
</dbReference>
<evidence type="ECO:0000256" key="3">
    <source>
        <dbReference type="ARBA" id="ARBA00022618"/>
    </source>
</evidence>
<feature type="domain" description="Mur ligase C-terminal" evidence="13">
    <location>
        <begin position="336"/>
        <end position="446"/>
    </location>
</feature>
<evidence type="ECO:0000256" key="11">
    <source>
        <dbReference type="RuleBase" id="RU004136"/>
    </source>
</evidence>
<evidence type="ECO:0000256" key="4">
    <source>
        <dbReference type="ARBA" id="ARBA00022741"/>
    </source>
</evidence>
<dbReference type="HAMAP" id="MF_02019">
    <property type="entry name" value="MurF"/>
    <property type="match status" value="1"/>
</dbReference>
<sequence length="470" mass="49199">MPTSTAPLWTSQDLRNATQGRLTGDVHVRAVCIDTRSLQPGDLFIALIGHNADGHQYLKQALEHGAACVMAHDGAAIAKAGLTDDPRLLLVSDTMQALEALGRYRRAQFKGKAIAITGSVGKTTTKNMLATALAAYGKVHASVASFNNHWGVPLTLARLPQDAAFCISEVGMNHPGEIAPLVAQIRPDIGLITTIGSAHLGHMGSLNAIAAEKASLFAALPAGGTALCPEEAAQFPAVTHAIPQDVSLWQVGTTSHATIHGDELHCTATGSQLHLSTPAGEAQLTLTAPGPHLARNAALALGAVAALGLPPQAGATALRHFQPEAGRGQQRLLPGEITLLDESYNASGPSIRAALETLSLMPAPRHIAALGDIRELGTFAAEEHRALAQPLTEHNILTFCCGPHMKSLYEALPRSLQGGYAETSTQLALLLRPALQKGDVLLVKGSLGSRMRDLIALLDQPESSHSPEST</sequence>
<keyword evidence="3 10" id="KW-0132">Cell division</keyword>
<dbReference type="Gene3D" id="3.40.1190.10">
    <property type="entry name" value="Mur-like, catalytic domain"/>
    <property type="match status" value="1"/>
</dbReference>
<feature type="domain" description="Mur ligase N-terminal catalytic" evidence="12">
    <location>
        <begin position="27"/>
        <end position="77"/>
    </location>
</feature>
<evidence type="ECO:0000313" key="15">
    <source>
        <dbReference type="EMBL" id="MCX5614356.1"/>
    </source>
</evidence>
<dbReference type="EMBL" id="JANIDW010000001">
    <property type="protein sequence ID" value="MCX5614356.1"/>
    <property type="molecule type" value="Genomic_DNA"/>
</dbReference>
<evidence type="ECO:0000256" key="8">
    <source>
        <dbReference type="ARBA" id="ARBA00023306"/>
    </source>
</evidence>
<keyword evidence="5 10" id="KW-0067">ATP-binding</keyword>
<comment type="function">
    <text evidence="10 11">Involved in cell wall formation. Catalyzes the final step in the synthesis of UDP-N-acetylmuramoyl-pentapeptide, the precursor of murein.</text>
</comment>
<evidence type="ECO:0000256" key="10">
    <source>
        <dbReference type="HAMAP-Rule" id="MF_02019"/>
    </source>
</evidence>
<comment type="caution">
    <text evidence="15">The sequence shown here is derived from an EMBL/GenBank/DDBJ whole genome shotgun (WGS) entry which is preliminary data.</text>
</comment>
<feature type="binding site" evidence="10">
    <location>
        <begin position="118"/>
        <end position="124"/>
    </location>
    <ligand>
        <name>ATP</name>
        <dbReference type="ChEBI" id="CHEBI:30616"/>
    </ligand>
</feature>
<dbReference type="PANTHER" id="PTHR43024">
    <property type="entry name" value="UDP-N-ACETYLMURAMOYL-TRIPEPTIDE--D-ALANYL-D-ALANINE LIGASE"/>
    <property type="match status" value="1"/>
</dbReference>
<dbReference type="NCBIfam" id="TIGR01143">
    <property type="entry name" value="murF"/>
    <property type="match status" value="1"/>
</dbReference>
<gene>
    <name evidence="10" type="primary">murF</name>
    <name evidence="15" type="ORF">NQF64_03730</name>
</gene>
<dbReference type="InterPro" id="IPR051046">
    <property type="entry name" value="MurCDEF_CellWall_CoF430Synth"/>
</dbReference>
<keyword evidence="9 10" id="KW-0961">Cell wall biogenesis/degradation</keyword>
<feature type="domain" description="Mur ligase central" evidence="14">
    <location>
        <begin position="116"/>
        <end position="303"/>
    </location>
</feature>
<keyword evidence="4 10" id="KW-0547">Nucleotide-binding</keyword>
<dbReference type="SUPFAM" id="SSF63418">
    <property type="entry name" value="MurE/MurF N-terminal domain"/>
    <property type="match status" value="1"/>
</dbReference>
<reference evidence="15 16" key="1">
    <citation type="submission" date="2022-07" db="EMBL/GenBank/DDBJ databases">
        <title>Bombella genomes.</title>
        <authorList>
            <person name="Harer L."/>
            <person name="Styblova S."/>
            <person name="Ehrmann M."/>
        </authorList>
    </citation>
    <scope>NUCLEOTIDE SEQUENCE [LARGE SCALE GENOMIC DNA]</scope>
    <source>
        <strain evidence="15 16">TMW 2.2558</strain>
    </source>
</reference>
<comment type="similarity">
    <text evidence="10">Belongs to the MurCDEF family. MurF subfamily.</text>
</comment>
<dbReference type="InterPro" id="IPR005863">
    <property type="entry name" value="UDP-N-AcMur_synth"/>
</dbReference>
<dbReference type="InterPro" id="IPR036565">
    <property type="entry name" value="Mur-like_cat_sf"/>
</dbReference>
<evidence type="ECO:0000259" key="14">
    <source>
        <dbReference type="Pfam" id="PF08245"/>
    </source>
</evidence>
<evidence type="ECO:0000256" key="2">
    <source>
        <dbReference type="ARBA" id="ARBA00022598"/>
    </source>
</evidence>
<dbReference type="InterPro" id="IPR004101">
    <property type="entry name" value="Mur_ligase_C"/>
</dbReference>
<dbReference type="Pfam" id="PF01225">
    <property type="entry name" value="Mur_ligase"/>
    <property type="match status" value="1"/>
</dbReference>
<accession>A0ABT3W663</accession>